<keyword evidence="5" id="KW-1185">Reference proteome</keyword>
<dbReference type="SUPFAM" id="SSF53697">
    <property type="entry name" value="SIS domain"/>
    <property type="match status" value="1"/>
</dbReference>
<evidence type="ECO:0000259" key="1">
    <source>
        <dbReference type="PROSITE" id="PS51071"/>
    </source>
</evidence>
<dbReference type="KEGG" id="smic:SmB9_33450"/>
<dbReference type="GO" id="GO:0003700">
    <property type="term" value="F:DNA-binding transcription factor activity"/>
    <property type="evidence" value="ECO:0007669"/>
    <property type="project" value="InterPro"/>
</dbReference>
<sequence length="292" mass="32761">MSDLFARLEAENASYTAAERQIALFLLNNREMIPFETAASIAQRLDVSAVTVGRFCRMLGFKHFRELKEHLRMSAHLPWLAGQAFQDFLSDFTDSDKRRRTLEREIELLVAVYERSQHKVWSDTVALIARSKRVQIVGFQTERGLAAMLAHNLQYVRPGVELIDSASGHFADVLLEDPGDRCLVIIDVRRYSRTSRHLAERAAEAGIPLVIITDTLCDWAPRLTTHVLAADSDGALFWQSAVPMTGLVNLLVNDIVGHGGGRDVEDRLERISALYDDFVGFVRPARTRGGEA</sequence>
<dbReference type="EMBL" id="AP018711">
    <property type="protein sequence ID" value="BBE35687.1"/>
    <property type="molecule type" value="Genomic_DNA"/>
</dbReference>
<dbReference type="InterPro" id="IPR000281">
    <property type="entry name" value="HTH_RpiR"/>
</dbReference>
<evidence type="ECO:0000313" key="4">
    <source>
        <dbReference type="Proteomes" id="UP000275727"/>
    </source>
</evidence>
<dbReference type="SUPFAM" id="SSF46689">
    <property type="entry name" value="Homeodomain-like"/>
    <property type="match status" value="1"/>
</dbReference>
<protein>
    <submittedName>
        <fullName evidence="2">RpiR family transcriptional regulator</fullName>
    </submittedName>
</protein>
<dbReference type="PANTHER" id="PTHR30514:SF18">
    <property type="entry name" value="RPIR-FAMILY TRANSCRIPTIONAL REGULATOR"/>
    <property type="match status" value="1"/>
</dbReference>
<accession>A0AAD1D947</accession>
<dbReference type="AlphaFoldDB" id="A0AAD1D947"/>
<dbReference type="InterPro" id="IPR046348">
    <property type="entry name" value="SIS_dom_sf"/>
</dbReference>
<dbReference type="InterPro" id="IPR047640">
    <property type="entry name" value="RpiR-like"/>
</dbReference>
<gene>
    <name evidence="3" type="ORF">DFR51_2523</name>
    <name evidence="2" type="ORF">SmB9_33450</name>
</gene>
<dbReference type="Proteomes" id="UP000275727">
    <property type="component" value="Chromosome"/>
</dbReference>
<dbReference type="InterPro" id="IPR009057">
    <property type="entry name" value="Homeodomain-like_sf"/>
</dbReference>
<dbReference type="Gene3D" id="1.10.10.10">
    <property type="entry name" value="Winged helix-like DNA-binding domain superfamily/Winged helix DNA-binding domain"/>
    <property type="match status" value="1"/>
</dbReference>
<dbReference type="EMBL" id="RBWX01000009">
    <property type="protein sequence ID" value="RKS87878.1"/>
    <property type="molecule type" value="Genomic_DNA"/>
</dbReference>
<name>A0AAD1D947_SPHMI</name>
<evidence type="ECO:0000313" key="3">
    <source>
        <dbReference type="EMBL" id="RKS87878.1"/>
    </source>
</evidence>
<organism evidence="2 4">
    <name type="scientific">Sphingosinicella microcystinivorans</name>
    <dbReference type="NCBI Taxonomy" id="335406"/>
    <lineage>
        <taxon>Bacteria</taxon>
        <taxon>Pseudomonadati</taxon>
        <taxon>Pseudomonadota</taxon>
        <taxon>Alphaproteobacteria</taxon>
        <taxon>Sphingomonadales</taxon>
        <taxon>Sphingosinicellaceae</taxon>
        <taxon>Sphingosinicella</taxon>
    </lineage>
</organism>
<evidence type="ECO:0000313" key="2">
    <source>
        <dbReference type="EMBL" id="BBE35687.1"/>
    </source>
</evidence>
<reference evidence="3 5" key="2">
    <citation type="submission" date="2018-10" db="EMBL/GenBank/DDBJ databases">
        <title>Genomic Encyclopedia of Type Strains, Phase IV (KMG-IV): sequencing the most valuable type-strain genomes for metagenomic binning, comparative biology and taxonomic classification.</title>
        <authorList>
            <person name="Goeker M."/>
        </authorList>
    </citation>
    <scope>NUCLEOTIDE SEQUENCE [LARGE SCALE GENOMIC DNA]</scope>
    <source>
        <strain evidence="3 5">DSM 19791</strain>
    </source>
</reference>
<dbReference type="Pfam" id="PF01380">
    <property type="entry name" value="SIS"/>
    <property type="match status" value="1"/>
</dbReference>
<dbReference type="Pfam" id="PF01418">
    <property type="entry name" value="HTH_6"/>
    <property type="match status" value="1"/>
</dbReference>
<dbReference type="InterPro" id="IPR036388">
    <property type="entry name" value="WH-like_DNA-bd_sf"/>
</dbReference>
<dbReference type="PANTHER" id="PTHR30514">
    <property type="entry name" value="GLUCOKINASE"/>
    <property type="match status" value="1"/>
</dbReference>
<dbReference type="GO" id="GO:1901135">
    <property type="term" value="P:carbohydrate derivative metabolic process"/>
    <property type="evidence" value="ECO:0007669"/>
    <property type="project" value="InterPro"/>
</dbReference>
<reference evidence="2 4" key="1">
    <citation type="submission" date="2018-06" db="EMBL/GenBank/DDBJ databases">
        <title>Complete Genome Sequence of the Microcystin-Degrading Bacterium Sphingosinicella microcystinivorans Strain B-9.</title>
        <authorList>
            <person name="Jin H."/>
            <person name="Nishizawa T."/>
            <person name="Guo Y."/>
            <person name="Nishizawa A."/>
            <person name="Park H."/>
            <person name="Kato H."/>
            <person name="Tsuji K."/>
            <person name="Harada K."/>
        </authorList>
    </citation>
    <scope>NUCLEOTIDE SEQUENCE [LARGE SCALE GENOMIC DNA]</scope>
    <source>
        <strain evidence="2 4">B9</strain>
    </source>
</reference>
<dbReference type="PROSITE" id="PS51071">
    <property type="entry name" value="HTH_RPIR"/>
    <property type="match status" value="1"/>
</dbReference>
<dbReference type="GO" id="GO:0003677">
    <property type="term" value="F:DNA binding"/>
    <property type="evidence" value="ECO:0007669"/>
    <property type="project" value="InterPro"/>
</dbReference>
<dbReference type="GO" id="GO:0097367">
    <property type="term" value="F:carbohydrate derivative binding"/>
    <property type="evidence" value="ECO:0007669"/>
    <property type="project" value="InterPro"/>
</dbReference>
<dbReference type="Proteomes" id="UP000276029">
    <property type="component" value="Unassembled WGS sequence"/>
</dbReference>
<dbReference type="InterPro" id="IPR001347">
    <property type="entry name" value="SIS_dom"/>
</dbReference>
<evidence type="ECO:0000313" key="5">
    <source>
        <dbReference type="Proteomes" id="UP000276029"/>
    </source>
</evidence>
<feature type="domain" description="HTH rpiR-type" evidence="1">
    <location>
        <begin position="2"/>
        <end position="78"/>
    </location>
</feature>
<proteinExistence type="predicted"/>
<dbReference type="RefSeq" id="WP_121051667.1">
    <property type="nucleotide sequence ID" value="NZ_AP018711.1"/>
</dbReference>
<dbReference type="Gene3D" id="3.40.50.10490">
    <property type="entry name" value="Glucose-6-phosphate isomerase like protein, domain 1"/>
    <property type="match status" value="1"/>
</dbReference>